<gene>
    <name evidence="1" type="ORF">BPT24_114</name>
</gene>
<sequence>MGKKIMKVGLDMSIKSTGVCIDIDGYKKLFLFVDEELKGNKIIEGVEYIVYNRRLPKDFSHIDMDMVKLMSYESLADKILMKIIEFKDIYKISNDDVLLFFERPSLQSKGQASLEIPITNAIIRRKLLSIFNIGNFKGYPPSSLKKAFTGNGRASKDEMFEEYNKRPHLPKLIQKIKTAKIDDIVDAVALIEINS</sequence>
<evidence type="ECO:0000313" key="1">
    <source>
        <dbReference type="EMBL" id="BAV39239.1"/>
    </source>
</evidence>
<keyword evidence="2" id="KW-1185">Reference proteome</keyword>
<accession>A0A1B4XWR3</accession>
<evidence type="ECO:0000313" key="2">
    <source>
        <dbReference type="Proteomes" id="UP000224877"/>
    </source>
</evidence>
<dbReference type="GO" id="GO:0003676">
    <property type="term" value="F:nucleic acid binding"/>
    <property type="evidence" value="ECO:0007669"/>
    <property type="project" value="InterPro"/>
</dbReference>
<name>A0A1B4XWR3_9CAUD</name>
<protein>
    <recommendedName>
        <fullName evidence="3">Holliday junction resolvase</fullName>
    </recommendedName>
</protein>
<evidence type="ECO:0008006" key="3">
    <source>
        <dbReference type="Google" id="ProtNLM"/>
    </source>
</evidence>
<dbReference type="EMBL" id="LC168164">
    <property type="protein sequence ID" value="BAV39239.1"/>
    <property type="molecule type" value="Genomic_DNA"/>
</dbReference>
<dbReference type="Proteomes" id="UP000224877">
    <property type="component" value="Segment"/>
</dbReference>
<dbReference type="Gene3D" id="3.30.420.10">
    <property type="entry name" value="Ribonuclease H-like superfamily/Ribonuclease H"/>
    <property type="match status" value="1"/>
</dbReference>
<reference evidence="1 2" key="1">
    <citation type="submission" date="2016-07" db="EMBL/GenBank/DDBJ databases">
        <title>Characterization of three bacteriophages infecting bacteria isolated from shrimp culture pond water.</title>
        <authorList>
            <person name="Khoa H.V."/>
        </authorList>
    </citation>
    <scope>NUCLEOTIDE SEQUENCE [LARGE SCALE GENOMIC DNA]</scope>
</reference>
<dbReference type="InterPro" id="IPR036397">
    <property type="entry name" value="RNaseH_sf"/>
</dbReference>
<organism evidence="1 2">
    <name type="scientific">Tenacibaculum phage pT24</name>
    <dbReference type="NCBI Taxonomy" id="1880590"/>
    <lineage>
        <taxon>Viruses</taxon>
        <taxon>Duplodnaviria</taxon>
        <taxon>Heunggongvirae</taxon>
        <taxon>Uroviricota</taxon>
        <taxon>Caudoviricetes</taxon>
        <taxon>Kungbxnavirus</taxon>
        <taxon>Kungbxnavirus pT24</taxon>
    </lineage>
</organism>
<proteinExistence type="predicted"/>